<proteinExistence type="predicted"/>
<keyword evidence="3" id="KW-1185">Reference proteome</keyword>
<feature type="region of interest" description="Disordered" evidence="1">
    <location>
        <begin position="129"/>
        <end position="156"/>
    </location>
</feature>
<feature type="compositionally biased region" description="Polar residues" evidence="1">
    <location>
        <begin position="78"/>
        <end position="92"/>
    </location>
</feature>
<organism evidence="2 3">
    <name type="scientific">Aulographum hederae CBS 113979</name>
    <dbReference type="NCBI Taxonomy" id="1176131"/>
    <lineage>
        <taxon>Eukaryota</taxon>
        <taxon>Fungi</taxon>
        <taxon>Dikarya</taxon>
        <taxon>Ascomycota</taxon>
        <taxon>Pezizomycotina</taxon>
        <taxon>Dothideomycetes</taxon>
        <taxon>Pleosporomycetidae</taxon>
        <taxon>Aulographales</taxon>
        <taxon>Aulographaceae</taxon>
    </lineage>
</organism>
<protein>
    <submittedName>
        <fullName evidence="2">Uncharacterized protein</fullName>
    </submittedName>
</protein>
<name>A0A6G1GR15_9PEZI</name>
<feature type="compositionally biased region" description="Polar residues" evidence="1">
    <location>
        <begin position="100"/>
        <end position="109"/>
    </location>
</feature>
<gene>
    <name evidence="2" type="ORF">K402DRAFT_179860</name>
</gene>
<sequence>MFLSPSSRQFRGTREGQARGVSKRSKPADQLLKQASKAAIKRIQKMNRSKANAFSGKQKGKVKKQTAFHHHFIPQTRKPANSQPPQHNNASPRTKDSWPESHTSITTPMTMPDRPNSCFWGNDVPCCSKQTEKKKGNDIRKEKENAKKAPPEIPSS</sequence>
<feature type="compositionally biased region" description="Polar residues" evidence="1">
    <location>
        <begin position="1"/>
        <end position="10"/>
    </location>
</feature>
<feature type="compositionally biased region" description="Basic residues" evidence="1">
    <location>
        <begin position="39"/>
        <end position="48"/>
    </location>
</feature>
<evidence type="ECO:0000256" key="1">
    <source>
        <dbReference type="SAM" id="MobiDB-lite"/>
    </source>
</evidence>
<accession>A0A6G1GR15</accession>
<dbReference type="EMBL" id="ML977177">
    <property type="protein sequence ID" value="KAF1983207.1"/>
    <property type="molecule type" value="Genomic_DNA"/>
</dbReference>
<reference evidence="2" key="1">
    <citation type="journal article" date="2020" name="Stud. Mycol.">
        <title>101 Dothideomycetes genomes: a test case for predicting lifestyles and emergence of pathogens.</title>
        <authorList>
            <person name="Haridas S."/>
            <person name="Albert R."/>
            <person name="Binder M."/>
            <person name="Bloem J."/>
            <person name="Labutti K."/>
            <person name="Salamov A."/>
            <person name="Andreopoulos B."/>
            <person name="Baker S."/>
            <person name="Barry K."/>
            <person name="Bills G."/>
            <person name="Bluhm B."/>
            <person name="Cannon C."/>
            <person name="Castanera R."/>
            <person name="Culley D."/>
            <person name="Daum C."/>
            <person name="Ezra D."/>
            <person name="Gonzalez J."/>
            <person name="Henrissat B."/>
            <person name="Kuo A."/>
            <person name="Liang C."/>
            <person name="Lipzen A."/>
            <person name="Lutzoni F."/>
            <person name="Magnuson J."/>
            <person name="Mondo S."/>
            <person name="Nolan M."/>
            <person name="Ohm R."/>
            <person name="Pangilinan J."/>
            <person name="Park H.-J."/>
            <person name="Ramirez L."/>
            <person name="Alfaro M."/>
            <person name="Sun H."/>
            <person name="Tritt A."/>
            <person name="Yoshinaga Y."/>
            <person name="Zwiers L.-H."/>
            <person name="Turgeon B."/>
            <person name="Goodwin S."/>
            <person name="Spatafora J."/>
            <person name="Crous P."/>
            <person name="Grigoriev I."/>
        </authorList>
    </citation>
    <scope>NUCLEOTIDE SEQUENCE</scope>
    <source>
        <strain evidence="2">CBS 113979</strain>
    </source>
</reference>
<dbReference type="Proteomes" id="UP000800041">
    <property type="component" value="Unassembled WGS sequence"/>
</dbReference>
<evidence type="ECO:0000313" key="2">
    <source>
        <dbReference type="EMBL" id="KAF1983207.1"/>
    </source>
</evidence>
<feature type="compositionally biased region" description="Basic residues" evidence="1">
    <location>
        <begin position="58"/>
        <end position="72"/>
    </location>
</feature>
<dbReference type="AlphaFoldDB" id="A0A6G1GR15"/>
<evidence type="ECO:0000313" key="3">
    <source>
        <dbReference type="Proteomes" id="UP000800041"/>
    </source>
</evidence>
<feature type="region of interest" description="Disordered" evidence="1">
    <location>
        <begin position="1"/>
        <end position="116"/>
    </location>
</feature>
<feature type="compositionally biased region" description="Basic and acidic residues" evidence="1">
    <location>
        <begin position="130"/>
        <end position="150"/>
    </location>
</feature>